<gene>
    <name evidence="2" type="ORF">HYZ11_12775</name>
</gene>
<protein>
    <submittedName>
        <fullName evidence="2">GNAT family N-acetyltransferase</fullName>
    </submittedName>
</protein>
<dbReference type="PANTHER" id="PTHR43305">
    <property type="entry name" value="FAMILY N-ACETYLTRANSFERASE, PUTATIVE (AFU_ORTHOLOGUE AFUA_2G01380)-RELATED"/>
    <property type="match status" value="1"/>
</dbReference>
<feature type="domain" description="N-acetyltransferase" evidence="1">
    <location>
        <begin position="2"/>
        <end position="158"/>
    </location>
</feature>
<dbReference type="EMBL" id="JACPUR010000030">
    <property type="protein sequence ID" value="MBI3128472.1"/>
    <property type="molecule type" value="Genomic_DNA"/>
</dbReference>
<dbReference type="InterPro" id="IPR052777">
    <property type="entry name" value="Acetyltransferase_Enz"/>
</dbReference>
<comment type="caution">
    <text evidence="2">The sequence shown here is derived from an EMBL/GenBank/DDBJ whole genome shotgun (WGS) entry which is preliminary data.</text>
</comment>
<evidence type="ECO:0000313" key="2">
    <source>
        <dbReference type="EMBL" id="MBI3128472.1"/>
    </source>
</evidence>
<dbReference type="Proteomes" id="UP000782312">
    <property type="component" value="Unassembled WGS sequence"/>
</dbReference>
<dbReference type="InterPro" id="IPR016181">
    <property type="entry name" value="Acyl_CoA_acyltransferase"/>
</dbReference>
<dbReference type="AlphaFoldDB" id="A0A932MPC1"/>
<reference evidence="2" key="1">
    <citation type="submission" date="2020-07" db="EMBL/GenBank/DDBJ databases">
        <title>Huge and variable diversity of episymbiotic CPR bacteria and DPANN archaea in groundwater ecosystems.</title>
        <authorList>
            <person name="He C.Y."/>
            <person name="Keren R."/>
            <person name="Whittaker M."/>
            <person name="Farag I.F."/>
            <person name="Doudna J."/>
            <person name="Cate J.H.D."/>
            <person name="Banfield J.F."/>
        </authorList>
    </citation>
    <scope>NUCLEOTIDE SEQUENCE</scope>
    <source>
        <strain evidence="2">NC_groundwater_763_Ag_S-0.2um_68_21</strain>
    </source>
</reference>
<sequence>MLRIEPMTTDADVEAARALLEEYARMRDVFVCFDRAERHHREVAGLRSLYGPPGGAFFLAWAESEPAGCIGLRDLGDGACEMKRLFVRPGFRGRGIGRRLAERLVEEARRAGYARMRLDSLAWMKEAHALYRSMGFRDIPAYHDRGQPGELFMELDLSVPAPRPGAASKA</sequence>
<dbReference type="GO" id="GO:0016747">
    <property type="term" value="F:acyltransferase activity, transferring groups other than amino-acyl groups"/>
    <property type="evidence" value="ECO:0007669"/>
    <property type="project" value="InterPro"/>
</dbReference>
<accession>A0A932MPC1</accession>
<proteinExistence type="predicted"/>
<dbReference type="PROSITE" id="PS51186">
    <property type="entry name" value="GNAT"/>
    <property type="match status" value="1"/>
</dbReference>
<dbReference type="InterPro" id="IPR000182">
    <property type="entry name" value="GNAT_dom"/>
</dbReference>
<dbReference type="Gene3D" id="3.40.630.30">
    <property type="match status" value="1"/>
</dbReference>
<dbReference type="PANTHER" id="PTHR43305:SF1">
    <property type="entry name" value="FAMILY N-ACETYLTRANSFERASE, PUTATIVE (AFU_ORTHOLOGUE AFUA_2G01380)-RELATED"/>
    <property type="match status" value="1"/>
</dbReference>
<name>A0A932MPC1_UNCTE</name>
<evidence type="ECO:0000259" key="1">
    <source>
        <dbReference type="PROSITE" id="PS51186"/>
    </source>
</evidence>
<dbReference type="Pfam" id="PF00583">
    <property type="entry name" value="Acetyltransf_1"/>
    <property type="match status" value="1"/>
</dbReference>
<dbReference type="SUPFAM" id="SSF55729">
    <property type="entry name" value="Acyl-CoA N-acyltransferases (Nat)"/>
    <property type="match status" value="1"/>
</dbReference>
<evidence type="ECO:0000313" key="3">
    <source>
        <dbReference type="Proteomes" id="UP000782312"/>
    </source>
</evidence>
<organism evidence="2 3">
    <name type="scientific">Tectimicrobiota bacterium</name>
    <dbReference type="NCBI Taxonomy" id="2528274"/>
    <lineage>
        <taxon>Bacteria</taxon>
        <taxon>Pseudomonadati</taxon>
        <taxon>Nitrospinota/Tectimicrobiota group</taxon>
        <taxon>Candidatus Tectimicrobiota</taxon>
    </lineage>
</organism>